<dbReference type="GO" id="GO:0042162">
    <property type="term" value="F:telomeric DNA binding"/>
    <property type="evidence" value="ECO:0007669"/>
    <property type="project" value="TreeGrafter"/>
</dbReference>
<keyword evidence="4" id="KW-1185">Reference proteome</keyword>
<dbReference type="Proteomes" id="UP000188318">
    <property type="component" value="Unassembled WGS sequence"/>
</dbReference>
<dbReference type="Pfam" id="PF21399">
    <property type="entry name" value="TERT_C"/>
    <property type="match status" value="1"/>
</dbReference>
<dbReference type="STRING" id="602072.A0A1R3RH81"/>
<protein>
    <recommendedName>
        <fullName evidence="1">Telomerase reverse transcriptase</fullName>
        <ecNumber evidence="1">2.7.7.49</ecNumber>
    </recommendedName>
    <alternativeName>
        <fullName evidence="1">Telomerase catalytic subunit</fullName>
    </alternativeName>
</protein>
<comment type="catalytic activity">
    <reaction evidence="1">
        <text>DNA(n) + a 2'-deoxyribonucleoside 5'-triphosphate = DNA(n+1) + diphosphate</text>
        <dbReference type="Rhea" id="RHEA:22508"/>
        <dbReference type="Rhea" id="RHEA-COMP:17339"/>
        <dbReference type="Rhea" id="RHEA-COMP:17340"/>
        <dbReference type="ChEBI" id="CHEBI:33019"/>
        <dbReference type="ChEBI" id="CHEBI:61560"/>
        <dbReference type="ChEBI" id="CHEBI:173112"/>
        <dbReference type="EC" id="2.7.7.49"/>
    </reaction>
</comment>
<keyword evidence="1" id="KW-0479">Metal-binding</keyword>
<dbReference type="OrthoDB" id="289721at2759"/>
<dbReference type="PANTHER" id="PTHR12066:SF0">
    <property type="entry name" value="TELOMERASE REVERSE TRANSCRIPTASE"/>
    <property type="match status" value="1"/>
</dbReference>
<keyword evidence="1" id="KW-0548">Nucleotidyltransferase</keyword>
<dbReference type="GO" id="GO:0000333">
    <property type="term" value="C:telomerase catalytic core complex"/>
    <property type="evidence" value="ECO:0007669"/>
    <property type="project" value="TreeGrafter"/>
</dbReference>
<feature type="domain" description="Telomerase reverse transcriptase C-terminal extension" evidence="2">
    <location>
        <begin position="2"/>
        <end position="114"/>
    </location>
</feature>
<dbReference type="GO" id="GO:0007004">
    <property type="term" value="P:telomere maintenance via telomerase"/>
    <property type="evidence" value="ECO:0007669"/>
    <property type="project" value="TreeGrafter"/>
</dbReference>
<keyword evidence="1" id="KW-0779">Telomere</keyword>
<reference evidence="4" key="1">
    <citation type="journal article" date="2017" name="Genome Biol.">
        <title>Comparative genomics reveals high biological diversity and specific adaptations in the industrially and medically important fungal genus Aspergillus.</title>
        <authorList>
            <person name="de Vries R.P."/>
            <person name="Riley R."/>
            <person name="Wiebenga A."/>
            <person name="Aguilar-Osorio G."/>
            <person name="Amillis S."/>
            <person name="Uchima C.A."/>
            <person name="Anderluh G."/>
            <person name="Asadollahi M."/>
            <person name="Askin M."/>
            <person name="Barry K."/>
            <person name="Battaglia E."/>
            <person name="Bayram O."/>
            <person name="Benocci T."/>
            <person name="Braus-Stromeyer S.A."/>
            <person name="Caldana C."/>
            <person name="Canovas D."/>
            <person name="Cerqueira G.C."/>
            <person name="Chen F."/>
            <person name="Chen W."/>
            <person name="Choi C."/>
            <person name="Clum A."/>
            <person name="Dos Santos R.A."/>
            <person name="Damasio A.R."/>
            <person name="Diallinas G."/>
            <person name="Emri T."/>
            <person name="Fekete E."/>
            <person name="Flipphi M."/>
            <person name="Freyberg S."/>
            <person name="Gallo A."/>
            <person name="Gournas C."/>
            <person name="Habgood R."/>
            <person name="Hainaut M."/>
            <person name="Harispe M.L."/>
            <person name="Henrissat B."/>
            <person name="Hilden K.S."/>
            <person name="Hope R."/>
            <person name="Hossain A."/>
            <person name="Karabika E."/>
            <person name="Karaffa L."/>
            <person name="Karanyi Z."/>
            <person name="Krasevec N."/>
            <person name="Kuo A."/>
            <person name="Kusch H."/>
            <person name="LaButti K."/>
            <person name="Lagendijk E.L."/>
            <person name="Lapidus A."/>
            <person name="Levasseur A."/>
            <person name="Lindquist E."/>
            <person name="Lipzen A."/>
            <person name="Logrieco A.F."/>
            <person name="MacCabe A."/>
            <person name="Maekelae M.R."/>
            <person name="Malavazi I."/>
            <person name="Melin P."/>
            <person name="Meyer V."/>
            <person name="Mielnichuk N."/>
            <person name="Miskei M."/>
            <person name="Molnar A.P."/>
            <person name="Mule G."/>
            <person name="Ngan C.Y."/>
            <person name="Orejas M."/>
            <person name="Orosz E."/>
            <person name="Ouedraogo J.P."/>
            <person name="Overkamp K.M."/>
            <person name="Park H.-S."/>
            <person name="Perrone G."/>
            <person name="Piumi F."/>
            <person name="Punt P.J."/>
            <person name="Ram A.F."/>
            <person name="Ramon A."/>
            <person name="Rauscher S."/>
            <person name="Record E."/>
            <person name="Riano-Pachon D.M."/>
            <person name="Robert V."/>
            <person name="Roehrig J."/>
            <person name="Ruller R."/>
            <person name="Salamov A."/>
            <person name="Salih N.S."/>
            <person name="Samson R.A."/>
            <person name="Sandor E."/>
            <person name="Sanguinetti M."/>
            <person name="Schuetze T."/>
            <person name="Sepcic K."/>
            <person name="Shelest E."/>
            <person name="Sherlock G."/>
            <person name="Sophianopoulou V."/>
            <person name="Squina F.M."/>
            <person name="Sun H."/>
            <person name="Susca A."/>
            <person name="Todd R.B."/>
            <person name="Tsang A."/>
            <person name="Unkles S.E."/>
            <person name="van de Wiele N."/>
            <person name="van Rossen-Uffink D."/>
            <person name="Oliveira J.V."/>
            <person name="Vesth T.C."/>
            <person name="Visser J."/>
            <person name="Yu J.-H."/>
            <person name="Zhou M."/>
            <person name="Andersen M.R."/>
            <person name="Archer D.B."/>
            <person name="Baker S.E."/>
            <person name="Benoit I."/>
            <person name="Brakhage A.A."/>
            <person name="Braus G.H."/>
            <person name="Fischer R."/>
            <person name="Frisvad J.C."/>
            <person name="Goldman G.H."/>
            <person name="Houbraken J."/>
            <person name="Oakley B."/>
            <person name="Pocsi I."/>
            <person name="Scazzocchio C."/>
            <person name="Seiboth B."/>
            <person name="vanKuyk P.A."/>
            <person name="Wortman J."/>
            <person name="Dyer P.S."/>
            <person name="Grigoriev I.V."/>
        </authorList>
    </citation>
    <scope>NUCLEOTIDE SEQUENCE [LARGE SCALE GENOMIC DNA]</scope>
    <source>
        <strain evidence="4">ITEM 5010</strain>
    </source>
</reference>
<dbReference type="InterPro" id="IPR003545">
    <property type="entry name" value="Telomerase_RT"/>
</dbReference>
<gene>
    <name evidence="3" type="ORF">ASPCADRAFT_209064</name>
</gene>
<sequence>MHPMYLDTRHNTIGVVLSNLYANFVTASMKTYRYLKSLSGRAHPAPELVIRIVRDMMQLATRMVQAKRGAKPPGATPVSLRVVHQSEVEYLAAAAFRFVLGRKQTRYTRELRWLDVIVREAQPKCKTQACHLAQVVRAGNSTYGCWKF</sequence>
<dbReference type="GO" id="GO:0070034">
    <property type="term" value="F:telomerase RNA binding"/>
    <property type="evidence" value="ECO:0007669"/>
    <property type="project" value="TreeGrafter"/>
</dbReference>
<organism evidence="3 4">
    <name type="scientific">Aspergillus carbonarius (strain ITEM 5010)</name>
    <dbReference type="NCBI Taxonomy" id="602072"/>
    <lineage>
        <taxon>Eukaryota</taxon>
        <taxon>Fungi</taxon>
        <taxon>Dikarya</taxon>
        <taxon>Ascomycota</taxon>
        <taxon>Pezizomycotina</taxon>
        <taxon>Eurotiomycetes</taxon>
        <taxon>Eurotiomycetidae</taxon>
        <taxon>Eurotiales</taxon>
        <taxon>Aspergillaceae</taxon>
        <taxon>Aspergillus</taxon>
        <taxon>Aspergillus subgen. Circumdati</taxon>
    </lineage>
</organism>
<dbReference type="VEuPathDB" id="FungiDB:ASPCADRAFT_209064"/>
<dbReference type="GO" id="GO:0046872">
    <property type="term" value="F:metal ion binding"/>
    <property type="evidence" value="ECO:0007669"/>
    <property type="project" value="UniProtKB-KW"/>
</dbReference>
<comment type="similarity">
    <text evidence="1">Belongs to the reverse transcriptase family. Telomerase subfamily.</text>
</comment>
<dbReference type="GO" id="GO:0003720">
    <property type="term" value="F:telomerase activity"/>
    <property type="evidence" value="ECO:0007669"/>
    <property type="project" value="InterPro"/>
</dbReference>
<comment type="function">
    <text evidence="1">Telomerase is a ribonucleoprotein enzyme essential for the replication of chromosome termini in most eukaryotes. It elongates telomeres. It is a reverse transcriptase that adds simple sequence repeats to chromosome ends by copying a template sequence within the RNA component of the enzyme.</text>
</comment>
<dbReference type="EC" id="2.7.7.49" evidence="1"/>
<accession>A0A1R3RH81</accession>
<dbReference type="GO" id="GO:0000781">
    <property type="term" value="C:chromosome, telomeric region"/>
    <property type="evidence" value="ECO:0007669"/>
    <property type="project" value="UniProtKB-SubCell"/>
</dbReference>
<evidence type="ECO:0000256" key="1">
    <source>
        <dbReference type="RuleBase" id="RU365061"/>
    </source>
</evidence>
<evidence type="ECO:0000313" key="3">
    <source>
        <dbReference type="EMBL" id="OOF93828.1"/>
    </source>
</evidence>
<keyword evidence="1" id="KW-0460">Magnesium</keyword>
<proteinExistence type="inferred from homology"/>
<evidence type="ECO:0000313" key="4">
    <source>
        <dbReference type="Proteomes" id="UP000188318"/>
    </source>
</evidence>
<keyword evidence="1" id="KW-0695">RNA-directed DNA polymerase</keyword>
<keyword evidence="1" id="KW-0808">Transferase</keyword>
<dbReference type="InterPro" id="IPR049139">
    <property type="entry name" value="TERT_C"/>
</dbReference>
<evidence type="ECO:0000259" key="2">
    <source>
        <dbReference type="Pfam" id="PF21399"/>
    </source>
</evidence>
<dbReference type="AlphaFoldDB" id="A0A1R3RH81"/>
<comment type="subcellular location">
    <subcellularLocation>
        <location evidence="1">Nucleus</location>
    </subcellularLocation>
    <subcellularLocation>
        <location evidence="1">Chromosome</location>
        <location evidence="1">Telomere</location>
    </subcellularLocation>
</comment>
<name>A0A1R3RH81_ASPC5</name>
<keyword evidence="1" id="KW-0158">Chromosome</keyword>
<keyword evidence="1" id="KW-0539">Nucleus</keyword>
<dbReference type="Gene3D" id="1.10.357.90">
    <property type="match status" value="1"/>
</dbReference>
<dbReference type="PANTHER" id="PTHR12066">
    <property type="entry name" value="TELOMERASE REVERSE TRANSCRIPTASE"/>
    <property type="match status" value="1"/>
</dbReference>
<dbReference type="EMBL" id="KV907503">
    <property type="protein sequence ID" value="OOF93828.1"/>
    <property type="molecule type" value="Genomic_DNA"/>
</dbReference>